<dbReference type="GO" id="GO:0016887">
    <property type="term" value="F:ATP hydrolysis activity"/>
    <property type="evidence" value="ECO:0007669"/>
    <property type="project" value="InterPro"/>
</dbReference>
<dbReference type="SUPFAM" id="SSF52540">
    <property type="entry name" value="P-loop containing nucleoside triphosphate hydrolases"/>
    <property type="match status" value="1"/>
</dbReference>
<evidence type="ECO:0000256" key="2">
    <source>
        <dbReference type="ARBA" id="ARBA00022741"/>
    </source>
</evidence>
<evidence type="ECO:0000313" key="9">
    <source>
        <dbReference type="Proteomes" id="UP000549457"/>
    </source>
</evidence>
<keyword evidence="6" id="KW-0472">Membrane</keyword>
<dbReference type="SMART" id="SM00382">
    <property type="entry name" value="AAA"/>
    <property type="match status" value="1"/>
</dbReference>
<protein>
    <submittedName>
        <fullName evidence="8">Heme exporter protein A</fullName>
    </submittedName>
</protein>
<evidence type="ECO:0000256" key="1">
    <source>
        <dbReference type="ARBA" id="ARBA00022448"/>
    </source>
</evidence>
<keyword evidence="1" id="KW-0813">Transport</keyword>
<keyword evidence="2" id="KW-0547">Nucleotide-binding</keyword>
<dbReference type="PROSITE" id="PS00211">
    <property type="entry name" value="ABC_TRANSPORTER_1"/>
    <property type="match status" value="1"/>
</dbReference>
<dbReference type="InterPro" id="IPR003593">
    <property type="entry name" value="AAA+_ATPase"/>
</dbReference>
<keyword evidence="4" id="KW-0067">ATP-binding</keyword>
<sequence length="215" mass="22410">MGLRVDALSCARGGRLVLRDIGFAVPDGEVAILRGPNGAGKSTLLRALAGLAPHSGRVEIDGRVPDRDARSELMAYAGHLDAVKPQLTVAENLQFWADVLGGTPGQALATFGLERIADRPAHLLSAGQRRRLGLSRLLLAPRRIWLLDEPTVALDSDALLALLGAVREHAAAGGVIVVATHGPIGVPADVRVELSAEAAHAAEVSSDPFLAGAWT</sequence>
<keyword evidence="5" id="KW-1278">Translocase</keyword>
<dbReference type="RefSeq" id="WP_184151671.1">
    <property type="nucleotide sequence ID" value="NZ_JACHFM010000003.1"/>
</dbReference>
<organism evidence="8 9">
    <name type="scientific">Amaricoccus macauensis</name>
    <dbReference type="NCBI Taxonomy" id="57001"/>
    <lineage>
        <taxon>Bacteria</taxon>
        <taxon>Pseudomonadati</taxon>
        <taxon>Pseudomonadota</taxon>
        <taxon>Alphaproteobacteria</taxon>
        <taxon>Rhodobacterales</taxon>
        <taxon>Paracoccaceae</taxon>
        <taxon>Amaricoccus</taxon>
    </lineage>
</organism>
<name>A0A840SVC8_9RHOB</name>
<dbReference type="PROSITE" id="PS50893">
    <property type="entry name" value="ABC_TRANSPORTER_2"/>
    <property type="match status" value="1"/>
</dbReference>
<dbReference type="PANTHER" id="PTHR43499">
    <property type="entry name" value="ABC TRANSPORTER I FAMILY MEMBER 1"/>
    <property type="match status" value="1"/>
</dbReference>
<proteinExistence type="predicted"/>
<evidence type="ECO:0000259" key="7">
    <source>
        <dbReference type="PROSITE" id="PS50893"/>
    </source>
</evidence>
<dbReference type="GO" id="GO:0022857">
    <property type="term" value="F:transmembrane transporter activity"/>
    <property type="evidence" value="ECO:0007669"/>
    <property type="project" value="InterPro"/>
</dbReference>
<dbReference type="InterPro" id="IPR003439">
    <property type="entry name" value="ABC_transporter-like_ATP-bd"/>
</dbReference>
<evidence type="ECO:0000256" key="3">
    <source>
        <dbReference type="ARBA" id="ARBA00022748"/>
    </source>
</evidence>
<comment type="caution">
    <text evidence="8">The sequence shown here is derived from an EMBL/GenBank/DDBJ whole genome shotgun (WGS) entry which is preliminary data.</text>
</comment>
<reference evidence="8 9" key="1">
    <citation type="submission" date="2020-08" db="EMBL/GenBank/DDBJ databases">
        <title>Genomic Encyclopedia of Type Strains, Phase IV (KMG-IV): sequencing the most valuable type-strain genomes for metagenomic binning, comparative biology and taxonomic classification.</title>
        <authorList>
            <person name="Goeker M."/>
        </authorList>
    </citation>
    <scope>NUCLEOTIDE SEQUENCE [LARGE SCALE GENOMIC DNA]</scope>
    <source>
        <strain evidence="8 9">DSM 101730</strain>
    </source>
</reference>
<evidence type="ECO:0000256" key="6">
    <source>
        <dbReference type="ARBA" id="ARBA00023136"/>
    </source>
</evidence>
<accession>A0A840SVC8</accession>
<evidence type="ECO:0000256" key="4">
    <source>
        <dbReference type="ARBA" id="ARBA00022840"/>
    </source>
</evidence>
<feature type="domain" description="ABC transporter" evidence="7">
    <location>
        <begin position="3"/>
        <end position="214"/>
    </location>
</feature>
<evidence type="ECO:0000256" key="5">
    <source>
        <dbReference type="ARBA" id="ARBA00022967"/>
    </source>
</evidence>
<dbReference type="GO" id="GO:0017004">
    <property type="term" value="P:cytochrome complex assembly"/>
    <property type="evidence" value="ECO:0007669"/>
    <property type="project" value="UniProtKB-KW"/>
</dbReference>
<dbReference type="InterPro" id="IPR017871">
    <property type="entry name" value="ABC_transporter-like_CS"/>
</dbReference>
<dbReference type="EMBL" id="JACHFM010000003">
    <property type="protein sequence ID" value="MBB5223223.1"/>
    <property type="molecule type" value="Genomic_DNA"/>
</dbReference>
<dbReference type="InterPro" id="IPR027417">
    <property type="entry name" value="P-loop_NTPase"/>
</dbReference>
<keyword evidence="3" id="KW-0201">Cytochrome c-type biogenesis</keyword>
<dbReference type="Proteomes" id="UP000549457">
    <property type="component" value="Unassembled WGS sequence"/>
</dbReference>
<evidence type="ECO:0000313" key="8">
    <source>
        <dbReference type="EMBL" id="MBB5223223.1"/>
    </source>
</evidence>
<dbReference type="NCBIfam" id="TIGR01189">
    <property type="entry name" value="ccmA"/>
    <property type="match status" value="1"/>
</dbReference>
<gene>
    <name evidence="8" type="ORF">HNP73_003170</name>
</gene>
<dbReference type="Gene3D" id="3.40.50.300">
    <property type="entry name" value="P-loop containing nucleotide triphosphate hydrolases"/>
    <property type="match status" value="1"/>
</dbReference>
<dbReference type="GO" id="GO:0005524">
    <property type="term" value="F:ATP binding"/>
    <property type="evidence" value="ECO:0007669"/>
    <property type="project" value="UniProtKB-KW"/>
</dbReference>
<dbReference type="PANTHER" id="PTHR43499:SF1">
    <property type="entry name" value="ABC TRANSPORTER I FAMILY MEMBER 1"/>
    <property type="match status" value="1"/>
</dbReference>
<dbReference type="InterPro" id="IPR005895">
    <property type="entry name" value="ABC_transptr_haem_export_CcmA"/>
</dbReference>
<dbReference type="Pfam" id="PF00005">
    <property type="entry name" value="ABC_tran"/>
    <property type="match status" value="1"/>
</dbReference>
<dbReference type="AlphaFoldDB" id="A0A840SVC8"/>
<keyword evidence="9" id="KW-1185">Reference proteome</keyword>